<dbReference type="Proteomes" id="UP000232003">
    <property type="component" value="Chromosome"/>
</dbReference>
<dbReference type="EMBL" id="CP024785">
    <property type="protein sequence ID" value="AUB34998.1"/>
    <property type="molecule type" value="Genomic_DNA"/>
</dbReference>
<name>A0A2K8SHV5_9NOSO</name>
<proteinExistence type="predicted"/>
<gene>
    <name evidence="1" type="ORF">COO91_00846</name>
</gene>
<protein>
    <submittedName>
        <fullName evidence="1">DNA segregation ATPase FtsK/SpoIIIE</fullName>
    </submittedName>
</protein>
<reference evidence="1 2" key="1">
    <citation type="submission" date="2017-11" db="EMBL/GenBank/DDBJ databases">
        <title>Complete genome of a free-living desiccation-tolerant cyanobacterium and its photosynthetic adaptation to extreme terrestrial habitat.</title>
        <authorList>
            <person name="Shang J."/>
        </authorList>
    </citation>
    <scope>NUCLEOTIDE SEQUENCE [LARGE SCALE GENOMIC DNA]</scope>
    <source>
        <strain evidence="1 2">CCNUN1</strain>
    </source>
</reference>
<organism evidence="1 2">
    <name type="scientific">Nostoc flagelliforme CCNUN1</name>
    <dbReference type="NCBI Taxonomy" id="2038116"/>
    <lineage>
        <taxon>Bacteria</taxon>
        <taxon>Bacillati</taxon>
        <taxon>Cyanobacteriota</taxon>
        <taxon>Cyanophyceae</taxon>
        <taxon>Nostocales</taxon>
        <taxon>Nostocaceae</taxon>
        <taxon>Nostoc</taxon>
    </lineage>
</organism>
<dbReference type="KEGG" id="nfl:COO91_00846"/>
<accession>A0A2K8SHV5</accession>
<evidence type="ECO:0000313" key="2">
    <source>
        <dbReference type="Proteomes" id="UP000232003"/>
    </source>
</evidence>
<keyword evidence="2" id="KW-1185">Reference proteome</keyword>
<dbReference type="AlphaFoldDB" id="A0A2K8SHV5"/>
<sequence>MKANQYRTSNPNFNPWAFLQHESLYVFRELPTDNPFKIHLGIAAIAFGG</sequence>
<evidence type="ECO:0000313" key="1">
    <source>
        <dbReference type="EMBL" id="AUB34998.1"/>
    </source>
</evidence>